<reference evidence="2 3" key="1">
    <citation type="submission" date="2018-03" db="EMBL/GenBank/DDBJ databases">
        <title>Bioinformatic expansion and discovery of thiopeptide antibiotics.</title>
        <authorList>
            <person name="Schwalen C.J."/>
            <person name="Hudson G.A."/>
            <person name="Mitchell D.A."/>
        </authorList>
    </citation>
    <scope>NUCLEOTIDE SEQUENCE [LARGE SCALE GENOMIC DNA]</scope>
    <source>
        <strain evidence="2 3">ATCC 21389</strain>
    </source>
</reference>
<sequence length="140" mass="15053">MTRLRSAAAALALSAAAVLPIAAPAHAESRAEAQVNAFFGQYRDAVLGQNPNQDPTDVREEFMTSELNTELDQWAADHDADPVFRAQNVPSGWSVAYGGSGAGHSTVILTEYWAGGGHTDVWYQVRLDTLRIDGLEDAPQ</sequence>
<keyword evidence="1" id="KW-0732">Signal</keyword>
<name>A0A2V4N7R9_9ACTN</name>
<evidence type="ECO:0008006" key="4">
    <source>
        <dbReference type="Google" id="ProtNLM"/>
    </source>
</evidence>
<evidence type="ECO:0000256" key="1">
    <source>
        <dbReference type="SAM" id="SignalP"/>
    </source>
</evidence>
<dbReference type="EMBL" id="PYBW01000164">
    <property type="protein sequence ID" value="PYC66775.1"/>
    <property type="molecule type" value="Genomic_DNA"/>
</dbReference>
<protein>
    <recommendedName>
        <fullName evidence="4">DUF3828 domain-containing protein</fullName>
    </recommendedName>
</protein>
<accession>A0A2V4N7R9</accession>
<organism evidence="2 3">
    <name type="scientific">Streptomyces tateyamensis</name>
    <dbReference type="NCBI Taxonomy" id="565073"/>
    <lineage>
        <taxon>Bacteria</taxon>
        <taxon>Bacillati</taxon>
        <taxon>Actinomycetota</taxon>
        <taxon>Actinomycetes</taxon>
        <taxon>Kitasatosporales</taxon>
        <taxon>Streptomycetaceae</taxon>
        <taxon>Streptomyces</taxon>
    </lineage>
</organism>
<dbReference type="OrthoDB" id="3871936at2"/>
<dbReference type="Gene3D" id="3.10.450.50">
    <property type="match status" value="1"/>
</dbReference>
<evidence type="ECO:0000313" key="2">
    <source>
        <dbReference type="EMBL" id="PYC66775.1"/>
    </source>
</evidence>
<gene>
    <name evidence="2" type="ORF">C7C46_30910</name>
</gene>
<comment type="caution">
    <text evidence="2">The sequence shown here is derived from an EMBL/GenBank/DDBJ whole genome shotgun (WGS) entry which is preliminary data.</text>
</comment>
<keyword evidence="3" id="KW-1185">Reference proteome</keyword>
<evidence type="ECO:0000313" key="3">
    <source>
        <dbReference type="Proteomes" id="UP000248039"/>
    </source>
</evidence>
<feature type="signal peptide" evidence="1">
    <location>
        <begin position="1"/>
        <end position="27"/>
    </location>
</feature>
<proteinExistence type="predicted"/>
<feature type="chain" id="PRO_5015998642" description="DUF3828 domain-containing protein" evidence="1">
    <location>
        <begin position="28"/>
        <end position="140"/>
    </location>
</feature>
<dbReference type="RefSeq" id="WP_110673247.1">
    <property type="nucleotide sequence ID" value="NZ_PYBW01000164.1"/>
</dbReference>
<dbReference type="AlphaFoldDB" id="A0A2V4N7R9"/>
<dbReference type="Proteomes" id="UP000248039">
    <property type="component" value="Unassembled WGS sequence"/>
</dbReference>